<evidence type="ECO:0000256" key="1">
    <source>
        <dbReference type="SAM" id="MobiDB-lite"/>
    </source>
</evidence>
<gene>
    <name evidence="2" type="ORF">JYU34_010534</name>
</gene>
<accession>A0ABQ7QJS7</accession>
<name>A0ABQ7QJS7_PLUXY</name>
<dbReference type="Proteomes" id="UP000823941">
    <property type="component" value="Chromosome 14"/>
</dbReference>
<feature type="region of interest" description="Disordered" evidence="1">
    <location>
        <begin position="40"/>
        <end position="83"/>
    </location>
</feature>
<proteinExistence type="predicted"/>
<evidence type="ECO:0000313" key="3">
    <source>
        <dbReference type="Proteomes" id="UP000823941"/>
    </source>
</evidence>
<evidence type="ECO:0000313" key="2">
    <source>
        <dbReference type="EMBL" id="KAG7305074.1"/>
    </source>
</evidence>
<sequence>MFNFDEGSSGLLETAKSKAGGTFMRGLQMEPDFQLSMTKNITQENLGGTPKPDMVNDQALADAGSHSNRMGGSEPDDTQRNSLIHGRKIDCVHESSRLLSLDRNSVLRDLERDNLIGEMNSEKFTQLMDICD</sequence>
<organism evidence="2 3">
    <name type="scientific">Plutella xylostella</name>
    <name type="common">Diamondback moth</name>
    <name type="synonym">Plutella maculipennis</name>
    <dbReference type="NCBI Taxonomy" id="51655"/>
    <lineage>
        <taxon>Eukaryota</taxon>
        <taxon>Metazoa</taxon>
        <taxon>Ecdysozoa</taxon>
        <taxon>Arthropoda</taxon>
        <taxon>Hexapoda</taxon>
        <taxon>Insecta</taxon>
        <taxon>Pterygota</taxon>
        <taxon>Neoptera</taxon>
        <taxon>Endopterygota</taxon>
        <taxon>Lepidoptera</taxon>
        <taxon>Glossata</taxon>
        <taxon>Ditrysia</taxon>
        <taxon>Yponomeutoidea</taxon>
        <taxon>Plutellidae</taxon>
        <taxon>Plutella</taxon>
    </lineage>
</organism>
<dbReference type="EMBL" id="JAHIBW010000014">
    <property type="protein sequence ID" value="KAG7305074.1"/>
    <property type="molecule type" value="Genomic_DNA"/>
</dbReference>
<comment type="caution">
    <text evidence="2">The sequence shown here is derived from an EMBL/GenBank/DDBJ whole genome shotgun (WGS) entry which is preliminary data.</text>
</comment>
<keyword evidence="3" id="KW-1185">Reference proteome</keyword>
<protein>
    <submittedName>
        <fullName evidence="2">Uncharacterized protein</fullName>
    </submittedName>
</protein>
<reference evidence="2 3" key="1">
    <citation type="submission" date="2021-06" db="EMBL/GenBank/DDBJ databases">
        <title>A haploid diamondback moth (Plutella xylostella L.) genome assembly resolves 31 chromosomes and identifies a diamide resistance mutation.</title>
        <authorList>
            <person name="Ward C.M."/>
            <person name="Perry K.D."/>
            <person name="Baker G."/>
            <person name="Powis K."/>
            <person name="Heckel D.G."/>
            <person name="Baxter S.W."/>
        </authorList>
    </citation>
    <scope>NUCLEOTIDE SEQUENCE [LARGE SCALE GENOMIC DNA]</scope>
    <source>
        <strain evidence="2 3">LV</strain>
        <tissue evidence="2">Single pupa</tissue>
    </source>
</reference>